<dbReference type="AlphaFoldDB" id="A0A067N6R2"/>
<evidence type="ECO:0000256" key="1">
    <source>
        <dbReference type="SAM" id="Coils"/>
    </source>
</evidence>
<dbReference type="STRING" id="930990.A0A067N6R2"/>
<organism evidence="3 4">
    <name type="scientific">Botryobasidium botryosum (strain FD-172 SS1)</name>
    <dbReference type="NCBI Taxonomy" id="930990"/>
    <lineage>
        <taxon>Eukaryota</taxon>
        <taxon>Fungi</taxon>
        <taxon>Dikarya</taxon>
        <taxon>Basidiomycota</taxon>
        <taxon>Agaricomycotina</taxon>
        <taxon>Agaricomycetes</taxon>
        <taxon>Cantharellales</taxon>
        <taxon>Botryobasidiaceae</taxon>
        <taxon>Botryobasidium</taxon>
    </lineage>
</organism>
<evidence type="ECO:0000256" key="2">
    <source>
        <dbReference type="SAM" id="MobiDB-lite"/>
    </source>
</evidence>
<sequence>MFDMECLERSNQMYANAGSPPRCPCCRQEFDRVIRLYIPAQSEPPESLEPARPLSETQGRIAREIEESAAGLGIESSNTDLEAVIGRAESLMLNVDTTHGNTDAKGAIRNLEKALQSLRNRLRYAVRLDSLRDRLAEEKESRLRAVERCNETQRHFKQLQAERNQYLKNAEATMLELQRLHAMEKQWREREVVHQQELAAERQRLNTSANTRDQLEHALQEVKIVKTRFAKCKKKYLAAKSELDKLRKRTESRDCADDSADSLEFVS</sequence>
<name>A0A067N6R2_BOTB1</name>
<gene>
    <name evidence="3" type="ORF">BOTBODRAFT_28034</name>
</gene>
<dbReference type="HOGENOM" id="CLU_1042040_0_0_1"/>
<evidence type="ECO:0000313" key="3">
    <source>
        <dbReference type="EMBL" id="KDQ19456.1"/>
    </source>
</evidence>
<protein>
    <submittedName>
        <fullName evidence="3">Uncharacterized protein</fullName>
    </submittedName>
</protein>
<proteinExistence type="predicted"/>
<dbReference type="EMBL" id="KL198019">
    <property type="protein sequence ID" value="KDQ19456.1"/>
    <property type="molecule type" value="Genomic_DNA"/>
</dbReference>
<dbReference type="Proteomes" id="UP000027195">
    <property type="component" value="Unassembled WGS sequence"/>
</dbReference>
<keyword evidence="4" id="KW-1185">Reference proteome</keyword>
<feature type="coiled-coil region" evidence="1">
    <location>
        <begin position="101"/>
        <end position="176"/>
    </location>
</feature>
<dbReference type="OrthoDB" id="5600418at2759"/>
<keyword evidence="1" id="KW-0175">Coiled coil</keyword>
<reference evidence="4" key="1">
    <citation type="journal article" date="2014" name="Proc. Natl. Acad. Sci. U.S.A.">
        <title>Extensive sampling of basidiomycete genomes demonstrates inadequacy of the white-rot/brown-rot paradigm for wood decay fungi.</title>
        <authorList>
            <person name="Riley R."/>
            <person name="Salamov A.A."/>
            <person name="Brown D.W."/>
            <person name="Nagy L.G."/>
            <person name="Floudas D."/>
            <person name="Held B.W."/>
            <person name="Levasseur A."/>
            <person name="Lombard V."/>
            <person name="Morin E."/>
            <person name="Otillar R."/>
            <person name="Lindquist E.A."/>
            <person name="Sun H."/>
            <person name="LaButti K.M."/>
            <person name="Schmutz J."/>
            <person name="Jabbour D."/>
            <person name="Luo H."/>
            <person name="Baker S.E."/>
            <person name="Pisabarro A.G."/>
            <person name="Walton J.D."/>
            <person name="Blanchette R.A."/>
            <person name="Henrissat B."/>
            <person name="Martin F."/>
            <person name="Cullen D."/>
            <person name="Hibbett D.S."/>
            <person name="Grigoriev I.V."/>
        </authorList>
    </citation>
    <scope>NUCLEOTIDE SEQUENCE [LARGE SCALE GENOMIC DNA]</scope>
    <source>
        <strain evidence="4">FD-172 SS1</strain>
    </source>
</reference>
<evidence type="ECO:0000313" key="4">
    <source>
        <dbReference type="Proteomes" id="UP000027195"/>
    </source>
</evidence>
<dbReference type="InParanoid" id="A0A067N6R2"/>
<accession>A0A067N6R2</accession>
<feature type="region of interest" description="Disordered" evidence="2">
    <location>
        <begin position="248"/>
        <end position="267"/>
    </location>
</feature>